<keyword evidence="2" id="KW-0808">Transferase</keyword>
<dbReference type="RefSeq" id="WP_074852235.1">
    <property type="nucleotide sequence ID" value="NZ_FNLM01000034.1"/>
</dbReference>
<gene>
    <name evidence="2" type="ORF">SAMN04488548_1343657</name>
</gene>
<dbReference type="CDD" id="cd02440">
    <property type="entry name" value="AdoMet_MTases"/>
    <property type="match status" value="1"/>
</dbReference>
<dbReference type="InterPro" id="IPR050508">
    <property type="entry name" value="Methyltransf_Superfamily"/>
</dbReference>
<feature type="domain" description="Methyltransferase" evidence="1">
    <location>
        <begin position="58"/>
        <end position="151"/>
    </location>
</feature>
<dbReference type="GO" id="GO:0008168">
    <property type="term" value="F:methyltransferase activity"/>
    <property type="evidence" value="ECO:0007669"/>
    <property type="project" value="UniProtKB-KW"/>
</dbReference>
<dbReference type="PANTHER" id="PTHR42912">
    <property type="entry name" value="METHYLTRANSFERASE"/>
    <property type="match status" value="1"/>
</dbReference>
<keyword evidence="2" id="KW-0489">Methyltransferase</keyword>
<dbReference type="SUPFAM" id="SSF53335">
    <property type="entry name" value="S-adenosyl-L-methionine-dependent methyltransferases"/>
    <property type="match status" value="1"/>
</dbReference>
<organism evidence="2 3">
    <name type="scientific">Gordonia westfalica</name>
    <dbReference type="NCBI Taxonomy" id="158898"/>
    <lineage>
        <taxon>Bacteria</taxon>
        <taxon>Bacillati</taxon>
        <taxon>Actinomycetota</taxon>
        <taxon>Actinomycetes</taxon>
        <taxon>Mycobacteriales</taxon>
        <taxon>Gordoniaceae</taxon>
        <taxon>Gordonia</taxon>
    </lineage>
</organism>
<proteinExistence type="predicted"/>
<accession>A0A1H2KTC6</accession>
<reference evidence="2 3" key="1">
    <citation type="submission" date="2016-10" db="EMBL/GenBank/DDBJ databases">
        <authorList>
            <person name="de Groot N.N."/>
        </authorList>
    </citation>
    <scope>NUCLEOTIDE SEQUENCE [LARGE SCALE GENOMIC DNA]</scope>
    <source>
        <strain evidence="2 3">DSM 44215</strain>
    </source>
</reference>
<evidence type="ECO:0000313" key="2">
    <source>
        <dbReference type="EMBL" id="SDU71754.1"/>
    </source>
</evidence>
<dbReference type="PANTHER" id="PTHR42912:SF80">
    <property type="entry name" value="METHYLTRANSFERASE DOMAIN-CONTAINING PROTEIN"/>
    <property type="match status" value="1"/>
</dbReference>
<dbReference type="EMBL" id="FNLM01000034">
    <property type="protein sequence ID" value="SDU71754.1"/>
    <property type="molecule type" value="Genomic_DNA"/>
</dbReference>
<protein>
    <submittedName>
        <fullName evidence="2">Demethylmenaquinone methyltransferase / 2-methoxy-6-polyprenyl-1,4-benzoquinol methylase</fullName>
    </submittedName>
</protein>
<dbReference type="Gene3D" id="3.40.50.150">
    <property type="entry name" value="Vaccinia Virus protein VP39"/>
    <property type="match status" value="1"/>
</dbReference>
<dbReference type="Pfam" id="PF13649">
    <property type="entry name" value="Methyltransf_25"/>
    <property type="match status" value="1"/>
</dbReference>
<dbReference type="STRING" id="158898.SAMN04488548_1343657"/>
<dbReference type="InterPro" id="IPR041698">
    <property type="entry name" value="Methyltransf_25"/>
</dbReference>
<dbReference type="AlphaFoldDB" id="A0A1H2KTC6"/>
<dbReference type="Proteomes" id="UP000183180">
    <property type="component" value="Unassembled WGS sequence"/>
</dbReference>
<evidence type="ECO:0000259" key="1">
    <source>
        <dbReference type="Pfam" id="PF13649"/>
    </source>
</evidence>
<dbReference type="InterPro" id="IPR029063">
    <property type="entry name" value="SAM-dependent_MTases_sf"/>
</dbReference>
<sequence>MSRNKQPSEVHPSDEVGIVLDNPRSYRRLRAALLLRRSRPLYRELATLTRARRGDDAADIGCGPGDLVAALADRVGPDGSVVGIDPSPEMIDHATAHALPNSRFERAAAQDLPLSDESVDVVTSTFVMHHIPQADRDAALAGMFRVLRPGGTVLLADAHPSGPILPILIRAMSRSAARHTSDGVAGHADPIDAIDIRRYIPDLTRQGFTSVEFRTVGSSTGALVGRKPGRAG</sequence>
<dbReference type="GO" id="GO:0032259">
    <property type="term" value="P:methylation"/>
    <property type="evidence" value="ECO:0007669"/>
    <property type="project" value="UniProtKB-KW"/>
</dbReference>
<evidence type="ECO:0000313" key="3">
    <source>
        <dbReference type="Proteomes" id="UP000183180"/>
    </source>
</evidence>
<name>A0A1H2KTC6_9ACTN</name>
<dbReference type="OrthoDB" id="9810247at2"/>